<organism evidence="1 3">
    <name type="scientific">Kurthia zopfii</name>
    <dbReference type="NCBI Taxonomy" id="1650"/>
    <lineage>
        <taxon>Bacteria</taxon>
        <taxon>Bacillati</taxon>
        <taxon>Bacillota</taxon>
        <taxon>Bacilli</taxon>
        <taxon>Bacillales</taxon>
        <taxon>Caryophanaceae</taxon>
        <taxon>Kurthia</taxon>
    </lineage>
</organism>
<gene>
    <name evidence="2" type="ORF">DFR61_10373</name>
    <name evidence="1" type="ORF">NCTC10597_02212</name>
</gene>
<keyword evidence="4" id="KW-1185">Reference proteome</keyword>
<dbReference type="Proteomes" id="UP000254330">
    <property type="component" value="Unassembled WGS sequence"/>
</dbReference>
<dbReference type="EMBL" id="SNZG01000003">
    <property type="protein sequence ID" value="TDR42697.1"/>
    <property type="molecule type" value="Genomic_DNA"/>
</dbReference>
<dbReference type="Proteomes" id="UP000294641">
    <property type="component" value="Unassembled WGS sequence"/>
</dbReference>
<name>A0A8B4QCM4_9BACL</name>
<sequence length="93" mass="10936">MDEDGTFFSINDILHYLFLNHDLEFAYENYIFYIANGLNGFVLLDVQHDGDCVEVSDYYKHPIKFIQFAKINNKSIKDLFIEESDKITILGIY</sequence>
<reference evidence="1 3" key="1">
    <citation type="submission" date="2018-06" db="EMBL/GenBank/DDBJ databases">
        <authorList>
            <consortium name="Pathogen Informatics"/>
            <person name="Doyle S."/>
        </authorList>
    </citation>
    <scope>NUCLEOTIDE SEQUENCE [LARGE SCALE GENOMIC DNA]</scope>
    <source>
        <strain evidence="1 3">NCTC10597</strain>
    </source>
</reference>
<dbReference type="EMBL" id="UGNP01000001">
    <property type="protein sequence ID" value="STX10466.1"/>
    <property type="molecule type" value="Genomic_DNA"/>
</dbReference>
<evidence type="ECO:0000313" key="4">
    <source>
        <dbReference type="Proteomes" id="UP000294641"/>
    </source>
</evidence>
<proteinExistence type="predicted"/>
<dbReference type="AlphaFoldDB" id="A0A8B4QCM4"/>
<evidence type="ECO:0000313" key="1">
    <source>
        <dbReference type="EMBL" id="STX10466.1"/>
    </source>
</evidence>
<reference evidence="2 4" key="2">
    <citation type="submission" date="2019-03" db="EMBL/GenBank/DDBJ databases">
        <title>Genomic Encyclopedia of Type Strains, Phase IV (KMG-IV): sequencing the most valuable type-strain genomes for metagenomic binning, comparative biology and taxonomic classification.</title>
        <authorList>
            <person name="Goeker M."/>
        </authorList>
    </citation>
    <scope>NUCLEOTIDE SEQUENCE [LARGE SCALE GENOMIC DNA]</scope>
    <source>
        <strain evidence="2 4">DSM 20580</strain>
    </source>
</reference>
<dbReference type="RefSeq" id="WP_133538353.1">
    <property type="nucleotide sequence ID" value="NZ_BJUE01000005.1"/>
</dbReference>
<evidence type="ECO:0000313" key="2">
    <source>
        <dbReference type="EMBL" id="TDR42697.1"/>
    </source>
</evidence>
<protein>
    <submittedName>
        <fullName evidence="1">Uncharacterized protein</fullName>
    </submittedName>
</protein>
<evidence type="ECO:0000313" key="3">
    <source>
        <dbReference type="Proteomes" id="UP000254330"/>
    </source>
</evidence>
<comment type="caution">
    <text evidence="1">The sequence shown here is derived from an EMBL/GenBank/DDBJ whole genome shotgun (WGS) entry which is preliminary data.</text>
</comment>
<accession>A0A8B4QCM4</accession>